<comment type="caution">
    <text evidence="4">The sequence shown here is derived from an EMBL/GenBank/DDBJ whole genome shotgun (WGS) entry which is preliminary data.</text>
</comment>
<gene>
    <name evidence="4" type="ORF">D358_00006</name>
</gene>
<reference evidence="4 5" key="1">
    <citation type="submission" date="2013-06" db="EMBL/GenBank/DDBJ databases">
        <authorList>
            <person name="Weinstock G."/>
            <person name="Sodergren E."/>
            <person name="Lobos E.A."/>
            <person name="Fulton L."/>
            <person name="Fulton R."/>
            <person name="Courtney L."/>
            <person name="Fronick C."/>
            <person name="O'Laughlin M."/>
            <person name="Godfrey J."/>
            <person name="Wilson R.M."/>
            <person name="Miner T."/>
            <person name="Farmer C."/>
            <person name="Delehaunty K."/>
            <person name="Cordes M."/>
            <person name="Minx P."/>
            <person name="Tomlinson C."/>
            <person name="Chen J."/>
            <person name="Wollam A."/>
            <person name="Pepin K.H."/>
            <person name="Bhonagiri V."/>
            <person name="Zhang X."/>
            <person name="Warren W."/>
            <person name="Mitreva M."/>
            <person name="Mardis E.R."/>
            <person name="Wilson R.K."/>
        </authorList>
    </citation>
    <scope>NUCLEOTIDE SEQUENCE [LARGE SCALE GENOMIC DNA]</scope>
    <source>
        <strain evidence="4 5">RP2S-4</strain>
    </source>
</reference>
<dbReference type="PANTHER" id="PTHR12526">
    <property type="entry name" value="GLYCOSYLTRANSFERASE"/>
    <property type="match status" value="1"/>
</dbReference>
<evidence type="ECO:0000313" key="5">
    <source>
        <dbReference type="Proteomes" id="UP000015750"/>
    </source>
</evidence>
<dbReference type="PANTHER" id="PTHR12526:SF629">
    <property type="entry name" value="TEICHURONIC ACID BIOSYNTHESIS GLYCOSYLTRANSFERASE TUAH-RELATED"/>
    <property type="match status" value="1"/>
</dbReference>
<dbReference type="AlphaFoldDB" id="A0ABC9TPU1"/>
<keyword evidence="1" id="KW-0328">Glycosyltransferase</keyword>
<evidence type="ECO:0000256" key="1">
    <source>
        <dbReference type="ARBA" id="ARBA00022676"/>
    </source>
</evidence>
<dbReference type="RefSeq" id="WP_016626842.1">
    <property type="nucleotide sequence ID" value="NZ_KE351796.1"/>
</dbReference>
<organism evidence="4 5">
    <name type="scientific">Enterococcus faecalis RP2S-4</name>
    <dbReference type="NCBI Taxonomy" id="1244145"/>
    <lineage>
        <taxon>Bacteria</taxon>
        <taxon>Bacillati</taxon>
        <taxon>Bacillota</taxon>
        <taxon>Bacilli</taxon>
        <taxon>Lactobacillales</taxon>
        <taxon>Enterococcaceae</taxon>
        <taxon>Enterococcus</taxon>
    </lineage>
</organism>
<dbReference type="Gene3D" id="3.40.50.2000">
    <property type="entry name" value="Glycogen Phosphorylase B"/>
    <property type="match status" value="2"/>
</dbReference>
<evidence type="ECO:0000256" key="2">
    <source>
        <dbReference type="ARBA" id="ARBA00022679"/>
    </source>
</evidence>
<accession>A0ABC9TPU1</accession>
<dbReference type="InterPro" id="IPR001296">
    <property type="entry name" value="Glyco_trans_1"/>
</dbReference>
<dbReference type="Proteomes" id="UP000015750">
    <property type="component" value="Unassembled WGS sequence"/>
</dbReference>
<proteinExistence type="predicted"/>
<dbReference type="EMBL" id="ATIR01000001">
    <property type="protein sequence ID" value="EPI12582.1"/>
    <property type="molecule type" value="Genomic_DNA"/>
</dbReference>
<name>A0ABC9TPU1_ENTFL</name>
<keyword evidence="2" id="KW-0808">Transferase</keyword>
<dbReference type="SUPFAM" id="SSF53756">
    <property type="entry name" value="UDP-Glycosyltransferase/glycogen phosphorylase"/>
    <property type="match status" value="1"/>
</dbReference>
<evidence type="ECO:0000259" key="3">
    <source>
        <dbReference type="Pfam" id="PF00534"/>
    </source>
</evidence>
<protein>
    <submittedName>
        <fullName evidence="4">Glycosyltransferase, group 1 family protein</fullName>
    </submittedName>
</protein>
<dbReference type="Pfam" id="PF00534">
    <property type="entry name" value="Glycos_transf_1"/>
    <property type="match status" value="1"/>
</dbReference>
<dbReference type="GO" id="GO:0016757">
    <property type="term" value="F:glycosyltransferase activity"/>
    <property type="evidence" value="ECO:0007669"/>
    <property type="project" value="UniProtKB-KW"/>
</dbReference>
<sequence length="376" mass="44221">MKKKVFMASSVHVWCDARIYYKEAKSLAKHGYMVDFYGLDSSSTKENEVGISMHYLPKVKRKKRYKLWIQIYKEFSENPKDFFHFHDPELLIVARKIKKKFPEVHIIYDMHEHLPSSIKTKTWIPKIFRGVIAKTVESLEKYFMLFCDQALFAEEDYKQNYRNVVIKKEDIYNYPIFRESTMVIKKTGYKNLVYVGGLNTGRGVYEMLELVYLLNENYSECFRLHLIGEINDNIKAIKEYVSSRNLENKVIFYGRTKYSEIWPILQTADLGLCFLKPNPNYVNSQASKLFDYMCASLPIVASDLPKMKKLINDTNCGITIDIEDLDKEISKVYNLLLNQQQLIEKGVSGRKSYEQKYNWLVEEEKLISTYNLVSAD</sequence>
<evidence type="ECO:0000313" key="4">
    <source>
        <dbReference type="EMBL" id="EPI12582.1"/>
    </source>
</evidence>
<feature type="domain" description="Glycosyl transferase family 1" evidence="3">
    <location>
        <begin position="185"/>
        <end position="341"/>
    </location>
</feature>